<feature type="non-terminal residue" evidence="1">
    <location>
        <position position="1"/>
    </location>
</feature>
<comment type="caution">
    <text evidence="1">The sequence shown here is derived from an EMBL/GenBank/DDBJ whole genome shotgun (WGS) entry which is preliminary data.</text>
</comment>
<dbReference type="EMBL" id="CM043795">
    <property type="protein sequence ID" value="KAI4818463.1"/>
    <property type="molecule type" value="Genomic_DNA"/>
</dbReference>
<accession>A0ACB9WWU6</accession>
<keyword evidence="2" id="KW-1185">Reference proteome</keyword>
<organism evidence="1 2">
    <name type="scientific">Chaenocephalus aceratus</name>
    <name type="common">Blackfin icefish</name>
    <name type="synonym">Chaenichthys aceratus</name>
    <dbReference type="NCBI Taxonomy" id="36190"/>
    <lineage>
        <taxon>Eukaryota</taxon>
        <taxon>Metazoa</taxon>
        <taxon>Chordata</taxon>
        <taxon>Craniata</taxon>
        <taxon>Vertebrata</taxon>
        <taxon>Euteleostomi</taxon>
        <taxon>Actinopterygii</taxon>
        <taxon>Neopterygii</taxon>
        <taxon>Teleostei</taxon>
        <taxon>Neoteleostei</taxon>
        <taxon>Acanthomorphata</taxon>
        <taxon>Eupercaria</taxon>
        <taxon>Perciformes</taxon>
        <taxon>Notothenioidei</taxon>
        <taxon>Channichthyidae</taxon>
        <taxon>Chaenocephalus</taxon>
    </lineage>
</organism>
<evidence type="ECO:0000313" key="2">
    <source>
        <dbReference type="Proteomes" id="UP001057452"/>
    </source>
</evidence>
<name>A0ACB9WWU6_CHAAC</name>
<dbReference type="Proteomes" id="UP001057452">
    <property type="component" value="Chromosome 11"/>
</dbReference>
<reference evidence="1" key="1">
    <citation type="submission" date="2022-05" db="EMBL/GenBank/DDBJ databases">
        <title>Chromosome-level genome of Chaenocephalus aceratus.</title>
        <authorList>
            <person name="Park H."/>
        </authorList>
    </citation>
    <scope>NUCLEOTIDE SEQUENCE</scope>
    <source>
        <strain evidence="1">KU_202001</strain>
    </source>
</reference>
<evidence type="ECO:0000313" key="1">
    <source>
        <dbReference type="EMBL" id="KAI4818463.1"/>
    </source>
</evidence>
<sequence length="357" mass="37088">PPLGIVGRRGGQGGVVSDFSREDGALAVSCFVLSAGESSSCSGERCPSEPPKLQCAGAGGRNALLADIQNGARLRKVAQVNDRSAPAVENPKTSPGDVSSVSSSGGTPLGPSLGGLFAGGFPTLRPVGQTGKTPVSRSSSSASLKPLWNPPPPPPPADSSSVSEHQRTAEHRLSVHRPLPPSSSAPTSPSHSSRHSPSFPTYSPPPPPPAPPSAPPPPPPPPQDRPANRHPPLPTCPPPPPPSQILLLMSDTPLTPLLLSPMATGGGRLAPPPAPPARSPSTELSTRIPPPPPPPLPPSSLRNGHLQSLADDFESKFQFHPVEDFPPPEEFKPFPRTYPSKENRVNPNPPGIRTHLR</sequence>
<gene>
    <name evidence="1" type="ORF">KUCAC02_011804</name>
</gene>
<protein>
    <submittedName>
        <fullName evidence="1">Uncharacterized protein</fullName>
    </submittedName>
</protein>
<proteinExistence type="predicted"/>